<evidence type="ECO:0000256" key="5">
    <source>
        <dbReference type="ARBA" id="ARBA00023172"/>
    </source>
</evidence>
<dbReference type="AlphaFoldDB" id="Q3Z6Y6"/>
<dbReference type="PANTHER" id="PTHR33217:SF8">
    <property type="entry name" value="MUTATOR FAMILY TRANSPOSASE"/>
    <property type="match status" value="1"/>
</dbReference>
<evidence type="ECO:0000313" key="8">
    <source>
        <dbReference type="Proteomes" id="UP000008289"/>
    </source>
</evidence>
<dbReference type="RefSeq" id="WP_010936990.1">
    <property type="nucleotide sequence ID" value="NC_002936.3"/>
</dbReference>
<dbReference type="GO" id="GO:0004803">
    <property type="term" value="F:transposase activity"/>
    <property type="evidence" value="ECO:0007669"/>
    <property type="project" value="UniProtKB-UniRule"/>
</dbReference>
<reference evidence="7 8" key="1">
    <citation type="journal article" date="2005" name="Science">
        <title>Genome sequence of the PCE-dechlorinating bacterium Dehalococcoides ethenogenes.</title>
        <authorList>
            <person name="Seshadri R."/>
            <person name="Adrian L."/>
            <person name="Fouts D.E."/>
            <person name="Eisen J.A."/>
            <person name="Phillippy A.M."/>
            <person name="Methe B.A."/>
            <person name="Ward N.L."/>
            <person name="Nelson W.C."/>
            <person name="Deboy R.T."/>
            <person name="Khouri H.M."/>
            <person name="Kolonay J.F."/>
            <person name="Dodson R.J."/>
            <person name="Daugherty S.C."/>
            <person name="Brinkac L.M."/>
            <person name="Sullivan S.A."/>
            <person name="Madupu R."/>
            <person name="Nelson K.E."/>
            <person name="Kang K.H."/>
            <person name="Impraim M."/>
            <person name="Tran K."/>
            <person name="Robinson J.M."/>
            <person name="Forberger H.A."/>
            <person name="Fraser C.M."/>
            <person name="Zinder S.H."/>
            <person name="Heidelberg J.F."/>
        </authorList>
    </citation>
    <scope>NUCLEOTIDE SEQUENCE [LARGE SCALE GENOMIC DNA]</scope>
    <source>
        <strain evidence="8">ATCC BAA-2266 / KCTC 15142 / 195</strain>
    </source>
</reference>
<proteinExistence type="inferred from homology"/>
<name>Q3Z6Y6_DEHM1</name>
<keyword evidence="4 6" id="KW-0238">DNA-binding</keyword>
<dbReference type="Pfam" id="PF00872">
    <property type="entry name" value="Transposase_mut"/>
    <property type="match status" value="1"/>
</dbReference>
<dbReference type="NCBIfam" id="NF033543">
    <property type="entry name" value="transpos_IS256"/>
    <property type="match status" value="1"/>
</dbReference>
<evidence type="ECO:0000256" key="1">
    <source>
        <dbReference type="ARBA" id="ARBA00002190"/>
    </source>
</evidence>
<sequence>MAKRERTSDRLPEGWLEGFIEAYDIKNADDIKEALKDLIGSTLECMMQAELDEELGYAKWDSQNKKTDNSRNGTTPKTLRSEYGEIKIDVPRDRQGEYEPRIVPKYQREIDGLDNQIISMYAKGMSTRDIAEHVKSLYGVELSADLICRITDKILPEIREWQNRPLKPLYAMMFFDAIHYPVRTEGMVQQRAVYLAIGIDLNGRSDVCGLWIGETESSKYWLNCLNELKNRGVRDILICSVDGLTGFNEAIRAVYPKTDIQRCIVHQVRNSMRFVSYKDLKEYTADMKKIYKAPTEEAGRAQLDVFAEKWGKKYPAAIKSWFDHWIELSTFFKYPPEIRRLIYTTNRIENFNRRLRRVTKTKSAYPSDTALLKSLYLAILDITEKWGSVQGWHSILGQLMILFNDRIQPSDYE</sequence>
<dbReference type="EMBL" id="CP000027">
    <property type="protein sequence ID" value="AAW39508.1"/>
    <property type="molecule type" value="Genomic_DNA"/>
</dbReference>
<accession>Q3Z6Y6</accession>
<keyword evidence="5 6" id="KW-0233">DNA recombination</keyword>
<dbReference type="PROSITE" id="PS01007">
    <property type="entry name" value="TRANSPOSASE_MUTATOR"/>
    <property type="match status" value="1"/>
</dbReference>
<keyword evidence="3 6" id="KW-0815">Transposition</keyword>
<evidence type="ECO:0000313" key="7">
    <source>
        <dbReference type="EMBL" id="AAW39508.1"/>
    </source>
</evidence>
<evidence type="ECO:0000256" key="4">
    <source>
        <dbReference type="ARBA" id="ARBA00023125"/>
    </source>
</evidence>
<dbReference type="GeneID" id="3229469"/>
<evidence type="ECO:0000256" key="6">
    <source>
        <dbReference type="RuleBase" id="RU365089"/>
    </source>
</evidence>
<dbReference type="GO" id="GO:0006313">
    <property type="term" value="P:DNA transposition"/>
    <property type="evidence" value="ECO:0007669"/>
    <property type="project" value="UniProtKB-UniRule"/>
</dbReference>
<keyword evidence="6" id="KW-0814">Transposable element</keyword>
<dbReference type="GO" id="GO:0003677">
    <property type="term" value="F:DNA binding"/>
    <property type="evidence" value="ECO:0007669"/>
    <property type="project" value="UniProtKB-UniRule"/>
</dbReference>
<comment type="similarity">
    <text evidence="2 6">Belongs to the transposase mutator family.</text>
</comment>
<dbReference type="STRING" id="243164.DET1301"/>
<organism evidence="7 8">
    <name type="scientific">Dehalococcoides mccartyi (strain ATCC BAA-2266 / KCTC 15142 / 195)</name>
    <name type="common">Dehalococcoides ethenogenes (strain 195)</name>
    <dbReference type="NCBI Taxonomy" id="243164"/>
    <lineage>
        <taxon>Bacteria</taxon>
        <taxon>Bacillati</taxon>
        <taxon>Chloroflexota</taxon>
        <taxon>Dehalococcoidia</taxon>
        <taxon>Dehalococcoidales</taxon>
        <taxon>Dehalococcoidaceae</taxon>
        <taxon>Dehalococcoides</taxon>
    </lineage>
</organism>
<dbReference type="InParanoid" id="Q3Z6Y6"/>
<dbReference type="InterPro" id="IPR001207">
    <property type="entry name" value="Transposase_mutator"/>
</dbReference>
<keyword evidence="8" id="KW-1185">Reference proteome</keyword>
<gene>
    <name evidence="7" type="ordered locus">DET1301</name>
</gene>
<dbReference type="Proteomes" id="UP000008289">
    <property type="component" value="Chromosome"/>
</dbReference>
<dbReference type="PATRIC" id="fig|243164.10.peg.1232"/>
<evidence type="ECO:0000256" key="2">
    <source>
        <dbReference type="ARBA" id="ARBA00010961"/>
    </source>
</evidence>
<protein>
    <recommendedName>
        <fullName evidence="6">Mutator family transposase</fullName>
    </recommendedName>
</protein>
<dbReference type="eggNOG" id="COG3328">
    <property type="taxonomic scope" value="Bacteria"/>
</dbReference>
<evidence type="ECO:0000256" key="3">
    <source>
        <dbReference type="ARBA" id="ARBA00022578"/>
    </source>
</evidence>
<dbReference type="PANTHER" id="PTHR33217">
    <property type="entry name" value="TRANSPOSASE FOR INSERTION SEQUENCE ELEMENT IS1081"/>
    <property type="match status" value="1"/>
</dbReference>
<comment type="function">
    <text evidence="1 6">Required for the transposition of the insertion element.</text>
</comment>
<dbReference type="KEGG" id="det:DET1301"/>
<dbReference type="HOGENOM" id="CLU_036805_2_0_0"/>